<name>A0A4R7W1T8_9PSEU</name>
<comment type="caution">
    <text evidence="3">The sequence shown here is derived from an EMBL/GenBank/DDBJ whole genome shotgun (WGS) entry which is preliminary data.</text>
</comment>
<dbReference type="Gene3D" id="3.40.50.10540">
    <property type="entry name" value="Crotonobetainyl-coa:carnitine coa-transferase, domain 1"/>
    <property type="match status" value="2"/>
</dbReference>
<dbReference type="Proteomes" id="UP000294927">
    <property type="component" value="Unassembled WGS sequence"/>
</dbReference>
<dbReference type="InterPro" id="IPR023606">
    <property type="entry name" value="CoA-Trfase_III_dom_1_sf"/>
</dbReference>
<feature type="region of interest" description="Disordered" evidence="2">
    <location>
        <begin position="353"/>
        <end position="382"/>
    </location>
</feature>
<sequence length="797" mass="85163">MGPPSPLTGYAVVDLSSGIAGAYATKLLADGGAGVTKAEPPEGDPLRTWSASGAPIPPDGDGALFSFLAGAKRSVVVDPDDQEALARLDALLAGVDAVVWSRGTPLAEHPSLLPEEILRRHPHLTVTAITPFGLTGPWRDRPATEFTLQAWSGGIVGLGRGAPDRAPVHVGGQVGEWLAGTYAAAATLVSQAAGRGRLVDLSVLEAQVLCLTYYPVTFFELLGRPFRSVRSLFVPGVSTAKDGLVAIGCATAQQWFDLCAMVGHPEWIDPDQPLALMELAAKAAPELYAWVAERTVAEVRELATAFRIPNAPVNQGSTIADDAQFRFRGTFRTNPRDGFTEPGPPYRLHPDVLREPAPAPRLGEHSADLGKTRPRDGDGAAEDARLPLAGLRVLDMTAFWAGPSSTHLLAMLGAEVIHLESTGRPDGTRLIAGVPATEDQWWERSPIFCGLNTNKKSVTVDFRSERGLDVLRGLIADCGVVVENFTPRVLDQVGLDYEAVRAIRPDVIMVRMPGFGLDGPYRDNAAFAYVIEDVSGLTWLTGHPDQNPVEPYSLGDPNAGLHAVTGLLLALEHRRRTGEGMLVEAAMAEAAVNIAAEQVIEHSAYGVELNRVGNRGPVSAPQNLYRTSEPDEFGGNDSWVAIAVATDEQWAALCAAVDRPDWAEDPGLSTVAGRRAAHDALDEALGRWCSTRTGDEVVTALWAAGVPVAKVLQPHRQTELPQLRERGFFETVGHPVGGAASYSTLPFRFSDGTWQAHRSPAPLLGEHNEEVLTRLGLSADEIAALRADGVIGDRPSW</sequence>
<feature type="region of interest" description="Disordered" evidence="2">
    <location>
        <begin position="34"/>
        <end position="53"/>
    </location>
</feature>
<dbReference type="PANTHER" id="PTHR48207">
    <property type="entry name" value="SUCCINATE--HYDROXYMETHYLGLUTARATE COA-TRANSFERASE"/>
    <property type="match status" value="1"/>
</dbReference>
<feature type="compositionally biased region" description="Basic and acidic residues" evidence="2">
    <location>
        <begin position="362"/>
        <end position="382"/>
    </location>
</feature>
<evidence type="ECO:0000313" key="4">
    <source>
        <dbReference type="Proteomes" id="UP000294927"/>
    </source>
</evidence>
<dbReference type="GO" id="GO:0008410">
    <property type="term" value="F:CoA-transferase activity"/>
    <property type="evidence" value="ECO:0007669"/>
    <property type="project" value="TreeGrafter"/>
</dbReference>
<evidence type="ECO:0000256" key="1">
    <source>
        <dbReference type="ARBA" id="ARBA00022679"/>
    </source>
</evidence>
<dbReference type="Pfam" id="PF02515">
    <property type="entry name" value="CoA_transf_3"/>
    <property type="match status" value="2"/>
</dbReference>
<organism evidence="3 4">
    <name type="scientific">Actinophytocola oryzae</name>
    <dbReference type="NCBI Taxonomy" id="502181"/>
    <lineage>
        <taxon>Bacteria</taxon>
        <taxon>Bacillati</taxon>
        <taxon>Actinomycetota</taxon>
        <taxon>Actinomycetes</taxon>
        <taxon>Pseudonocardiales</taxon>
        <taxon>Pseudonocardiaceae</taxon>
    </lineage>
</organism>
<dbReference type="InterPro" id="IPR050483">
    <property type="entry name" value="CoA-transferase_III_domain"/>
</dbReference>
<accession>A0A4R7W1T8</accession>
<proteinExistence type="predicted"/>
<dbReference type="AlphaFoldDB" id="A0A4R7W1T8"/>
<dbReference type="InterPro" id="IPR044855">
    <property type="entry name" value="CoA-Trfase_III_dom3_sf"/>
</dbReference>
<dbReference type="SUPFAM" id="SSF89796">
    <property type="entry name" value="CoA-transferase family III (CaiB/BaiF)"/>
    <property type="match status" value="2"/>
</dbReference>
<dbReference type="PANTHER" id="PTHR48207:SF3">
    <property type="entry name" value="SUCCINATE--HYDROXYMETHYLGLUTARATE COA-TRANSFERASE"/>
    <property type="match status" value="1"/>
</dbReference>
<evidence type="ECO:0000313" key="3">
    <source>
        <dbReference type="EMBL" id="TDV55968.1"/>
    </source>
</evidence>
<evidence type="ECO:0000256" key="2">
    <source>
        <dbReference type="SAM" id="MobiDB-lite"/>
    </source>
</evidence>
<dbReference type="EMBL" id="SOCP01000002">
    <property type="protein sequence ID" value="TDV55968.1"/>
    <property type="molecule type" value="Genomic_DNA"/>
</dbReference>
<dbReference type="InterPro" id="IPR003673">
    <property type="entry name" value="CoA-Trfase_fam_III"/>
</dbReference>
<protein>
    <submittedName>
        <fullName evidence="3">Crotonobetainyl-CoA:carnitine CoA-transferase CaiB-like acyl-CoA transferase</fullName>
    </submittedName>
</protein>
<gene>
    <name evidence="3" type="ORF">CLV71_10229</name>
</gene>
<keyword evidence="4" id="KW-1185">Reference proteome</keyword>
<keyword evidence="1 3" id="KW-0808">Transferase</keyword>
<dbReference type="RefSeq" id="WP_133901276.1">
    <property type="nucleotide sequence ID" value="NZ_SOCP01000002.1"/>
</dbReference>
<reference evidence="3 4" key="1">
    <citation type="submission" date="2019-03" db="EMBL/GenBank/DDBJ databases">
        <title>Genomic Encyclopedia of Archaeal and Bacterial Type Strains, Phase II (KMG-II): from individual species to whole genera.</title>
        <authorList>
            <person name="Goeker M."/>
        </authorList>
    </citation>
    <scope>NUCLEOTIDE SEQUENCE [LARGE SCALE GENOMIC DNA]</scope>
    <source>
        <strain evidence="3 4">DSM 45499</strain>
    </source>
</reference>
<dbReference type="Gene3D" id="3.30.1540.10">
    <property type="entry name" value="formyl-coa transferase, domain 3"/>
    <property type="match status" value="2"/>
</dbReference>
<dbReference type="OrthoDB" id="9797653at2"/>